<gene>
    <name evidence="10" type="ORF">R5R35_003953</name>
</gene>
<sequence>MALKKGIKSFADIPGPSRIPLIGNLHLYKFGKYSVKKYHEAIRELYASYGPLVRQDLGNITTIHVFDPEDIQTVYRSEGHTPHVAPLLDTSKLYREKHNMSLGLGNTNGEEWYRLRSAIRKMMLRPTEVHYYLPFVQEVANDFVQRIEEKKNFDGKVHDLTKEVGKWGMESAGYVCFEERLGCMSGGETEVKSEAMFEANLMIFQISAQLKFSLPLYKYISTPKWRKLLLAEDYFYRNALSYIKRALKKVESEISQNKSLHGKYNFMTYLLSREELSMQDVIIITFSLFTDGLSTTVPALLYNLYCLATNPEVQEKAFREVIDVIGNKEKITADDLNDLSYLKAVVKETFRFFPVGTEVSRISQKDLILSGYEVPTGSRLDLSPNVHFSSEKYFKNANTFLPERWIRNREQASIHPYIMTPFGHGTRTCAGRRFAEQDLYIILSSILRKFRICYTNPKPLEQVYSTLLFPDGPVKMQFIPRS</sequence>
<dbReference type="InterPro" id="IPR017972">
    <property type="entry name" value="Cyt_P450_CS"/>
</dbReference>
<dbReference type="SUPFAM" id="SSF48264">
    <property type="entry name" value="Cytochrome P450"/>
    <property type="match status" value="1"/>
</dbReference>
<evidence type="ECO:0000313" key="10">
    <source>
        <dbReference type="EMBL" id="KAK7793987.1"/>
    </source>
</evidence>
<accession>A0AAN9YY60</accession>
<keyword evidence="3 8" id="KW-0349">Heme</keyword>
<organism evidence="10 11">
    <name type="scientific">Gryllus longicercus</name>
    <dbReference type="NCBI Taxonomy" id="2509291"/>
    <lineage>
        <taxon>Eukaryota</taxon>
        <taxon>Metazoa</taxon>
        <taxon>Ecdysozoa</taxon>
        <taxon>Arthropoda</taxon>
        <taxon>Hexapoda</taxon>
        <taxon>Insecta</taxon>
        <taxon>Pterygota</taxon>
        <taxon>Neoptera</taxon>
        <taxon>Polyneoptera</taxon>
        <taxon>Orthoptera</taxon>
        <taxon>Ensifera</taxon>
        <taxon>Gryllidea</taxon>
        <taxon>Grylloidea</taxon>
        <taxon>Gryllidae</taxon>
        <taxon>Gryllinae</taxon>
        <taxon>Gryllus</taxon>
    </lineage>
</organism>
<keyword evidence="7 9" id="KW-0503">Monooxygenase</keyword>
<keyword evidence="4 8" id="KW-0479">Metal-binding</keyword>
<dbReference type="EMBL" id="JAZDUA010000353">
    <property type="protein sequence ID" value="KAK7793987.1"/>
    <property type="molecule type" value="Genomic_DNA"/>
</dbReference>
<dbReference type="GO" id="GO:0005506">
    <property type="term" value="F:iron ion binding"/>
    <property type="evidence" value="ECO:0007669"/>
    <property type="project" value="InterPro"/>
</dbReference>
<dbReference type="PANTHER" id="PTHR24279">
    <property type="entry name" value="CYTOCHROME P450"/>
    <property type="match status" value="1"/>
</dbReference>
<dbReference type="InterPro" id="IPR001128">
    <property type="entry name" value="Cyt_P450"/>
</dbReference>
<keyword evidence="6 8" id="KW-0408">Iron</keyword>
<dbReference type="InterPro" id="IPR002401">
    <property type="entry name" value="Cyt_P450_E_grp-I"/>
</dbReference>
<dbReference type="AlphaFoldDB" id="A0AAN9YY60"/>
<comment type="cofactor">
    <cofactor evidence="1 8">
        <name>heme</name>
        <dbReference type="ChEBI" id="CHEBI:30413"/>
    </cofactor>
</comment>
<evidence type="ECO:0000256" key="9">
    <source>
        <dbReference type="RuleBase" id="RU000461"/>
    </source>
</evidence>
<dbReference type="Gene3D" id="1.10.630.10">
    <property type="entry name" value="Cytochrome P450"/>
    <property type="match status" value="1"/>
</dbReference>
<feature type="binding site" description="axial binding residue" evidence="8">
    <location>
        <position position="429"/>
    </location>
    <ligand>
        <name>heme</name>
        <dbReference type="ChEBI" id="CHEBI:30413"/>
    </ligand>
    <ligandPart>
        <name>Fe</name>
        <dbReference type="ChEBI" id="CHEBI:18248"/>
    </ligandPart>
</feature>
<evidence type="ECO:0000256" key="6">
    <source>
        <dbReference type="ARBA" id="ARBA00023004"/>
    </source>
</evidence>
<evidence type="ECO:0000256" key="1">
    <source>
        <dbReference type="ARBA" id="ARBA00001971"/>
    </source>
</evidence>
<evidence type="ECO:0000313" key="11">
    <source>
        <dbReference type="Proteomes" id="UP001378592"/>
    </source>
</evidence>
<keyword evidence="11" id="KW-1185">Reference proteome</keyword>
<evidence type="ECO:0008006" key="12">
    <source>
        <dbReference type="Google" id="ProtNLM"/>
    </source>
</evidence>
<dbReference type="GO" id="GO:0020037">
    <property type="term" value="F:heme binding"/>
    <property type="evidence" value="ECO:0007669"/>
    <property type="project" value="InterPro"/>
</dbReference>
<dbReference type="InterPro" id="IPR036396">
    <property type="entry name" value="Cyt_P450_sf"/>
</dbReference>
<dbReference type="Proteomes" id="UP001378592">
    <property type="component" value="Unassembled WGS sequence"/>
</dbReference>
<dbReference type="CDD" id="cd11054">
    <property type="entry name" value="CYP24A1-like"/>
    <property type="match status" value="1"/>
</dbReference>
<dbReference type="InterPro" id="IPR050479">
    <property type="entry name" value="CYP11_CYP27_families"/>
</dbReference>
<protein>
    <recommendedName>
        <fullName evidence="12">Cytochrome P450</fullName>
    </recommendedName>
</protein>
<evidence type="ECO:0000256" key="4">
    <source>
        <dbReference type="ARBA" id="ARBA00022723"/>
    </source>
</evidence>
<evidence type="ECO:0000256" key="2">
    <source>
        <dbReference type="ARBA" id="ARBA00010617"/>
    </source>
</evidence>
<comment type="similarity">
    <text evidence="2 9">Belongs to the cytochrome P450 family.</text>
</comment>
<dbReference type="PRINTS" id="PR00463">
    <property type="entry name" value="EP450I"/>
</dbReference>
<proteinExistence type="inferred from homology"/>
<evidence type="ECO:0000256" key="7">
    <source>
        <dbReference type="ARBA" id="ARBA00023033"/>
    </source>
</evidence>
<keyword evidence="5 9" id="KW-0560">Oxidoreductase</keyword>
<dbReference type="FunFam" id="1.10.630.10:FF:000006">
    <property type="entry name" value="Cytochrome P450 302a1, mitochondrial"/>
    <property type="match status" value="1"/>
</dbReference>
<comment type="caution">
    <text evidence="10">The sequence shown here is derived from an EMBL/GenBank/DDBJ whole genome shotgun (WGS) entry which is preliminary data.</text>
</comment>
<dbReference type="PROSITE" id="PS00086">
    <property type="entry name" value="CYTOCHROME_P450"/>
    <property type="match status" value="1"/>
</dbReference>
<dbReference type="GO" id="GO:0004497">
    <property type="term" value="F:monooxygenase activity"/>
    <property type="evidence" value="ECO:0007669"/>
    <property type="project" value="UniProtKB-KW"/>
</dbReference>
<dbReference type="GO" id="GO:0016705">
    <property type="term" value="F:oxidoreductase activity, acting on paired donors, with incorporation or reduction of molecular oxygen"/>
    <property type="evidence" value="ECO:0007669"/>
    <property type="project" value="InterPro"/>
</dbReference>
<dbReference type="PRINTS" id="PR00385">
    <property type="entry name" value="P450"/>
</dbReference>
<evidence type="ECO:0000256" key="3">
    <source>
        <dbReference type="ARBA" id="ARBA00022617"/>
    </source>
</evidence>
<dbReference type="PANTHER" id="PTHR24279:SF120">
    <property type="entry name" value="CYTOCHROME P450"/>
    <property type="match status" value="1"/>
</dbReference>
<evidence type="ECO:0000256" key="8">
    <source>
        <dbReference type="PIRSR" id="PIRSR602401-1"/>
    </source>
</evidence>
<dbReference type="Pfam" id="PF00067">
    <property type="entry name" value="p450"/>
    <property type="match status" value="1"/>
</dbReference>
<evidence type="ECO:0000256" key="5">
    <source>
        <dbReference type="ARBA" id="ARBA00023002"/>
    </source>
</evidence>
<reference evidence="10 11" key="1">
    <citation type="submission" date="2024-03" db="EMBL/GenBank/DDBJ databases">
        <title>The genome assembly and annotation of the cricket Gryllus longicercus Weissman &amp; Gray.</title>
        <authorList>
            <person name="Szrajer S."/>
            <person name="Gray D."/>
            <person name="Ylla G."/>
        </authorList>
    </citation>
    <scope>NUCLEOTIDE SEQUENCE [LARGE SCALE GENOMIC DNA]</scope>
    <source>
        <strain evidence="10">DAG 2021-001</strain>
        <tissue evidence="10">Whole body minus gut</tissue>
    </source>
</reference>
<name>A0AAN9YY60_9ORTH</name>